<dbReference type="PANTHER" id="PTHR46558:SF11">
    <property type="entry name" value="HTH-TYPE TRANSCRIPTIONAL REGULATOR XRE"/>
    <property type="match status" value="1"/>
</dbReference>
<dbReference type="SMART" id="SM00530">
    <property type="entry name" value="HTH_XRE"/>
    <property type="match status" value="1"/>
</dbReference>
<dbReference type="Pfam" id="PF01381">
    <property type="entry name" value="HTH_3"/>
    <property type="match status" value="1"/>
</dbReference>
<protein>
    <submittedName>
        <fullName evidence="3">Helix-turn-helix domain-containing protein</fullName>
    </submittedName>
</protein>
<dbReference type="EMBL" id="NUAJ01000002">
    <property type="protein sequence ID" value="PEN58685.1"/>
    <property type="molecule type" value="Genomic_DNA"/>
</dbReference>
<evidence type="ECO:0000313" key="4">
    <source>
        <dbReference type="Proteomes" id="UP000220934"/>
    </source>
</evidence>
<dbReference type="GO" id="GO:0003677">
    <property type="term" value="F:DNA binding"/>
    <property type="evidence" value="ECO:0007669"/>
    <property type="project" value="UniProtKB-KW"/>
</dbReference>
<evidence type="ECO:0000313" key="3">
    <source>
        <dbReference type="EMBL" id="PEN58685.1"/>
    </source>
</evidence>
<dbReference type="CDD" id="cd00093">
    <property type="entry name" value="HTH_XRE"/>
    <property type="match status" value="1"/>
</dbReference>
<dbReference type="InterPro" id="IPR001387">
    <property type="entry name" value="Cro/C1-type_HTH"/>
</dbReference>
<evidence type="ECO:0000259" key="2">
    <source>
        <dbReference type="PROSITE" id="PS50943"/>
    </source>
</evidence>
<accession>A0A1D3PGR0</accession>
<accession>A0A2C3SD22</accession>
<feature type="domain" description="HTH cro/C1-type" evidence="2">
    <location>
        <begin position="8"/>
        <end position="62"/>
    </location>
</feature>
<keyword evidence="1" id="KW-0238">DNA-binding</keyword>
<comment type="caution">
    <text evidence="3">The sequence shown here is derived from an EMBL/GenBank/DDBJ whole genome shotgun (WGS) entry which is preliminary data.</text>
</comment>
<proteinExistence type="predicted"/>
<sequence length="120" mass="14348">MKTFGNILRELRKEKKITQKDLAHMLKLSESTIGMYERNERQPDYDTLNRIANYFKVTTDFLLGRTTSYPEPMPADIDEDPELSLWFKNIKDASPEKREELKRFWAFIMQNEKNRKNGDK</sequence>
<dbReference type="RefSeq" id="WP_000846669.1">
    <property type="nucleotide sequence ID" value="NZ_FMJK01000007.1"/>
</dbReference>
<dbReference type="AlphaFoldDB" id="A0A2C3SD22"/>
<dbReference type="SUPFAM" id="SSF47413">
    <property type="entry name" value="lambda repressor-like DNA-binding domains"/>
    <property type="match status" value="1"/>
</dbReference>
<name>A0A2C3SD22_9BACI</name>
<dbReference type="PROSITE" id="PS50943">
    <property type="entry name" value="HTH_CROC1"/>
    <property type="match status" value="1"/>
</dbReference>
<dbReference type="InterPro" id="IPR010982">
    <property type="entry name" value="Lambda_DNA-bd_dom_sf"/>
</dbReference>
<reference evidence="3 4" key="1">
    <citation type="submission" date="2017-09" db="EMBL/GenBank/DDBJ databases">
        <title>Large-scale bioinformatics analysis of Bacillus genomes uncovers conserved roles of natural products in bacterial physiology.</title>
        <authorList>
            <consortium name="Agbiome Team Llc"/>
            <person name="Bleich R.M."/>
            <person name="Kirk G.J."/>
            <person name="Santa Maria K.C."/>
            <person name="Allen S.E."/>
            <person name="Farag S."/>
            <person name="Shank E.A."/>
            <person name="Bowers A."/>
        </authorList>
    </citation>
    <scope>NUCLEOTIDE SEQUENCE [LARGE SCALE GENOMIC DNA]</scope>
    <source>
        <strain evidence="3 4">AFS027958</strain>
    </source>
</reference>
<organism evidence="3 4">
    <name type="scientific">Bacillus toyonensis</name>
    <dbReference type="NCBI Taxonomy" id="155322"/>
    <lineage>
        <taxon>Bacteria</taxon>
        <taxon>Bacillati</taxon>
        <taxon>Bacillota</taxon>
        <taxon>Bacilli</taxon>
        <taxon>Bacillales</taxon>
        <taxon>Bacillaceae</taxon>
        <taxon>Bacillus</taxon>
        <taxon>Bacillus cereus group</taxon>
    </lineage>
</organism>
<dbReference type="Proteomes" id="UP000220934">
    <property type="component" value="Unassembled WGS sequence"/>
</dbReference>
<gene>
    <name evidence="3" type="ORF">CN596_01885</name>
</gene>
<evidence type="ECO:0000256" key="1">
    <source>
        <dbReference type="ARBA" id="ARBA00023125"/>
    </source>
</evidence>
<dbReference type="Gene3D" id="1.10.260.40">
    <property type="entry name" value="lambda repressor-like DNA-binding domains"/>
    <property type="match status" value="1"/>
</dbReference>
<dbReference type="PANTHER" id="PTHR46558">
    <property type="entry name" value="TRACRIPTIONAL REGULATORY PROTEIN-RELATED-RELATED"/>
    <property type="match status" value="1"/>
</dbReference>